<evidence type="ECO:0000313" key="2">
    <source>
        <dbReference type="Proteomes" id="UP000835206"/>
    </source>
</evidence>
<feature type="region of interest" description="Disordered" evidence="1">
    <location>
        <begin position="27"/>
        <end position="63"/>
    </location>
</feature>
<reference evidence="3" key="1">
    <citation type="submission" date="2025-08" db="UniProtKB">
        <authorList>
            <consortium name="RefSeq"/>
        </authorList>
    </citation>
    <scope>IDENTIFICATION</scope>
</reference>
<accession>A0A9B7HWR1</accession>
<sequence length="137" mass="16365">MMHKLDSTDFADHVKLLLELMTGNSKQESVNHENKDYIISSDESDIENEDNDKTNENEQNFGNGRYYDTIFRLSKSYEDHARNTRKHLKPDTRKDAWDDFVFEDKMYRVIPLRLDEKIFKSKYTTSTNKGRFKQNDK</sequence>
<proteinExistence type="predicted"/>
<evidence type="ECO:0000256" key="1">
    <source>
        <dbReference type="SAM" id="MobiDB-lite"/>
    </source>
</evidence>
<gene>
    <name evidence="3" type="primary">LOC105665982</name>
</gene>
<evidence type="ECO:0000313" key="3">
    <source>
        <dbReference type="RefSeq" id="XP_020719915.1"/>
    </source>
</evidence>
<organism evidence="2 3">
    <name type="scientific">Bombus terrestris</name>
    <name type="common">Buff-tailed bumblebee</name>
    <name type="synonym">Apis terrestris</name>
    <dbReference type="NCBI Taxonomy" id="30195"/>
    <lineage>
        <taxon>Eukaryota</taxon>
        <taxon>Metazoa</taxon>
        <taxon>Ecdysozoa</taxon>
        <taxon>Arthropoda</taxon>
        <taxon>Hexapoda</taxon>
        <taxon>Insecta</taxon>
        <taxon>Pterygota</taxon>
        <taxon>Neoptera</taxon>
        <taxon>Endopterygota</taxon>
        <taxon>Hymenoptera</taxon>
        <taxon>Apocrita</taxon>
        <taxon>Aculeata</taxon>
        <taxon>Apoidea</taxon>
        <taxon>Anthophila</taxon>
        <taxon>Apidae</taxon>
        <taxon>Bombus</taxon>
        <taxon>Bombus</taxon>
    </lineage>
</organism>
<protein>
    <submittedName>
        <fullName evidence="3">Uncharacterized protein LOC105665982</fullName>
    </submittedName>
</protein>
<dbReference type="GeneID" id="105665982"/>
<name>A0A9B7HWR1_BOMTE</name>
<keyword evidence="2" id="KW-1185">Reference proteome</keyword>
<dbReference type="OrthoDB" id="7600544at2759"/>
<dbReference type="AlphaFoldDB" id="A0A9B7HWR1"/>
<dbReference type="RefSeq" id="XP_020719915.1">
    <property type="nucleotide sequence ID" value="XM_020864256.2"/>
</dbReference>
<dbReference type="KEGG" id="bter:105665982"/>
<dbReference type="Proteomes" id="UP000835206">
    <property type="component" value="Chromosome 8"/>
</dbReference>